<name>A0A0X8HRJ5_9SACH</name>
<comment type="subunit">
    <text evidence="2">Interacts with coenzyme Q.</text>
</comment>
<comment type="function">
    <text evidence="3">Required for the function of coenzyme Q in the respiratory chain. May serve as a chaperone or may be involved in the transport of Q6 from its site of synthesis to the catalytic sites of the respiratory complexes.</text>
</comment>
<dbReference type="GO" id="GO:0005739">
    <property type="term" value="C:mitochondrion"/>
    <property type="evidence" value="ECO:0007669"/>
    <property type="project" value="TreeGrafter"/>
</dbReference>
<evidence type="ECO:0000313" key="6">
    <source>
        <dbReference type="Proteomes" id="UP000243052"/>
    </source>
</evidence>
<proteinExistence type="inferred from homology"/>
<protein>
    <submittedName>
        <fullName evidence="5">HCL011Wp</fullName>
    </submittedName>
</protein>
<organism evidence="5 6">
    <name type="scientific">Eremothecium sinecaudum</name>
    <dbReference type="NCBI Taxonomy" id="45286"/>
    <lineage>
        <taxon>Eukaryota</taxon>
        <taxon>Fungi</taxon>
        <taxon>Dikarya</taxon>
        <taxon>Ascomycota</taxon>
        <taxon>Saccharomycotina</taxon>
        <taxon>Saccharomycetes</taxon>
        <taxon>Saccharomycetales</taxon>
        <taxon>Saccharomycetaceae</taxon>
        <taxon>Eremothecium</taxon>
    </lineage>
</organism>
<dbReference type="Gene3D" id="3.30.530.20">
    <property type="match status" value="1"/>
</dbReference>
<reference evidence="5 6" key="1">
    <citation type="submission" date="2016-01" db="EMBL/GenBank/DDBJ databases">
        <title>Genome sequence of the yeast Holleya sinecauda.</title>
        <authorList>
            <person name="Dietrich F.S."/>
        </authorList>
    </citation>
    <scope>NUCLEOTIDE SEQUENCE [LARGE SCALE GENOMIC DNA]</scope>
    <source>
        <strain evidence="5 6">ATCC 58844</strain>
    </source>
</reference>
<dbReference type="PANTHER" id="PTHR12901:SF10">
    <property type="entry name" value="COENZYME Q-BINDING PROTEIN COQ10, MITOCHONDRIAL"/>
    <property type="match status" value="1"/>
</dbReference>
<comment type="similarity">
    <text evidence="1">Belongs to the COQ10 family.</text>
</comment>
<evidence type="ECO:0000313" key="5">
    <source>
        <dbReference type="EMBL" id="AMD20140.1"/>
    </source>
</evidence>
<sequence length="198" mass="22811">MLARDFVKGFCTRRLPCGNSRRSFVGFIDSGSTVQKLSIKKLFNSPAKNVYDIVSDISKYQEFVPYCKESFVSGIDPTHRTPVEAGLRIQFQNYDEQVLCKVQCSDNKNDVLSIVAECKEDTLFETLRTSWRISPHPENYEASNVELCLQFKFRSLLYQNLSMLFGQKAIQVAIDVFHKRALQQRHVELNSNKELKVD</sequence>
<dbReference type="STRING" id="45286.A0A0X8HRJ5"/>
<dbReference type="GeneID" id="28723374"/>
<evidence type="ECO:0000256" key="1">
    <source>
        <dbReference type="ARBA" id="ARBA00006885"/>
    </source>
</evidence>
<dbReference type="SUPFAM" id="SSF55961">
    <property type="entry name" value="Bet v1-like"/>
    <property type="match status" value="1"/>
</dbReference>
<evidence type="ECO:0000256" key="3">
    <source>
        <dbReference type="ARBA" id="ARBA00024947"/>
    </source>
</evidence>
<evidence type="ECO:0000259" key="4">
    <source>
        <dbReference type="Pfam" id="PF03364"/>
    </source>
</evidence>
<feature type="domain" description="Coenzyme Q-binding protein COQ10 START" evidence="4">
    <location>
        <begin position="46"/>
        <end position="174"/>
    </location>
</feature>
<dbReference type="InterPro" id="IPR044996">
    <property type="entry name" value="COQ10-like"/>
</dbReference>
<keyword evidence="6" id="KW-1185">Reference proteome</keyword>
<dbReference type="InterPro" id="IPR023393">
    <property type="entry name" value="START-like_dom_sf"/>
</dbReference>
<dbReference type="GO" id="GO:0045333">
    <property type="term" value="P:cellular respiration"/>
    <property type="evidence" value="ECO:0007669"/>
    <property type="project" value="InterPro"/>
</dbReference>
<dbReference type="EMBL" id="CP014243">
    <property type="protein sequence ID" value="AMD20140.1"/>
    <property type="molecule type" value="Genomic_DNA"/>
</dbReference>
<dbReference type="InterPro" id="IPR005031">
    <property type="entry name" value="COQ10_START"/>
</dbReference>
<evidence type="ECO:0000256" key="2">
    <source>
        <dbReference type="ARBA" id="ARBA00011814"/>
    </source>
</evidence>
<dbReference type="Proteomes" id="UP000243052">
    <property type="component" value="Chromosome iii"/>
</dbReference>
<dbReference type="Pfam" id="PF03364">
    <property type="entry name" value="Polyketide_cyc"/>
    <property type="match status" value="1"/>
</dbReference>
<dbReference type="GO" id="GO:0048039">
    <property type="term" value="F:ubiquinone binding"/>
    <property type="evidence" value="ECO:0007669"/>
    <property type="project" value="InterPro"/>
</dbReference>
<gene>
    <name evidence="5" type="ORF">AW171_hschr32011</name>
</gene>
<dbReference type="OrthoDB" id="292693at2759"/>
<dbReference type="PANTHER" id="PTHR12901">
    <property type="entry name" value="SPERM PROTEIN HOMOLOG"/>
    <property type="match status" value="1"/>
</dbReference>
<dbReference type="AlphaFoldDB" id="A0A0X8HRJ5"/>
<dbReference type="RefSeq" id="XP_017987136.1">
    <property type="nucleotide sequence ID" value="XM_018130976.1"/>
</dbReference>
<accession>A0A0X8HRJ5</accession>
<dbReference type="CDD" id="cd07813">
    <property type="entry name" value="COQ10p_like"/>
    <property type="match status" value="1"/>
</dbReference>